<feature type="transmembrane region" description="Helical" evidence="8">
    <location>
        <begin position="355"/>
        <end position="374"/>
    </location>
</feature>
<dbReference type="InterPro" id="IPR036259">
    <property type="entry name" value="MFS_trans_sf"/>
</dbReference>
<reference evidence="11" key="2">
    <citation type="submission" date="2015-03" db="EMBL/GenBank/DDBJ databases">
        <title>Genome sequence of Paenibacillus beijingensis strain DSM 24997T.</title>
        <authorList>
            <person name="Kwak Y."/>
            <person name="Shin J.-H."/>
        </authorList>
    </citation>
    <scope>NUCLEOTIDE SEQUENCE [LARGE SCALE GENOMIC DNA]</scope>
    <source>
        <strain evidence="11">DSM 24997</strain>
    </source>
</reference>
<dbReference type="Gene3D" id="1.20.1250.20">
    <property type="entry name" value="MFS general substrate transporter like domains"/>
    <property type="match status" value="2"/>
</dbReference>
<feature type="transmembrane region" description="Helical" evidence="8">
    <location>
        <begin position="264"/>
        <end position="283"/>
    </location>
</feature>
<evidence type="ECO:0000256" key="1">
    <source>
        <dbReference type="ARBA" id="ARBA00004429"/>
    </source>
</evidence>
<feature type="transmembrane region" description="Helical" evidence="8">
    <location>
        <begin position="70"/>
        <end position="88"/>
    </location>
</feature>
<feature type="domain" description="Major facilitator superfamily (MFS) profile" evidence="9">
    <location>
        <begin position="4"/>
        <end position="383"/>
    </location>
</feature>
<dbReference type="Pfam" id="PF12832">
    <property type="entry name" value="MFS_1_like"/>
    <property type="match status" value="1"/>
</dbReference>
<dbReference type="InterPro" id="IPR020846">
    <property type="entry name" value="MFS_dom"/>
</dbReference>
<evidence type="ECO:0000313" key="11">
    <source>
        <dbReference type="Proteomes" id="UP000032633"/>
    </source>
</evidence>
<feature type="transmembrane region" description="Helical" evidence="8">
    <location>
        <begin position="7"/>
        <end position="28"/>
    </location>
</feature>
<keyword evidence="3" id="KW-1003">Cell membrane</keyword>
<feature type="transmembrane region" description="Helical" evidence="8">
    <location>
        <begin position="289"/>
        <end position="311"/>
    </location>
</feature>
<dbReference type="InterPro" id="IPR024989">
    <property type="entry name" value="MFS_assoc_dom"/>
</dbReference>
<keyword evidence="4" id="KW-0997">Cell inner membrane</keyword>
<keyword evidence="7 8" id="KW-0472">Membrane</keyword>
<reference evidence="10 11" key="1">
    <citation type="journal article" date="2015" name="J. Biotechnol.">
        <title>Complete genome sequence of Paenibacillus beijingensis 7188(T) (=DSM 24997(T)), a novel rhizobacterium from jujube garden soil.</title>
        <authorList>
            <person name="Kwak Y."/>
            <person name="Shin J.H."/>
        </authorList>
    </citation>
    <scope>NUCLEOTIDE SEQUENCE [LARGE SCALE GENOMIC DNA]</scope>
    <source>
        <strain evidence="10 11">DSM 24997</strain>
    </source>
</reference>
<dbReference type="Proteomes" id="UP000032633">
    <property type="component" value="Chromosome"/>
</dbReference>
<name>A0A0D5NHJ3_9BACL</name>
<dbReference type="InterPro" id="IPR026032">
    <property type="entry name" value="HcaT-like"/>
</dbReference>
<evidence type="ECO:0000256" key="2">
    <source>
        <dbReference type="ARBA" id="ARBA00022448"/>
    </source>
</evidence>
<dbReference type="PATRIC" id="fig|1126833.4.peg.1642"/>
<evidence type="ECO:0000256" key="5">
    <source>
        <dbReference type="ARBA" id="ARBA00022692"/>
    </source>
</evidence>
<dbReference type="OrthoDB" id="1650886at2"/>
<comment type="subcellular location">
    <subcellularLocation>
        <location evidence="1">Cell inner membrane</location>
        <topology evidence="1">Multi-pass membrane protein</topology>
    </subcellularLocation>
</comment>
<evidence type="ECO:0000256" key="7">
    <source>
        <dbReference type="ARBA" id="ARBA00023136"/>
    </source>
</evidence>
<sequence>MPINITAIVLFYMIFYMNNAVYATFIPLYFQQIGFTPSQIGTLLSLGPLIAIMAQPVWGTLSDRAKTKNSVLLLMLAGSGVSMLLYPLSAQFGYVFAMIGLFMFFSSSIAAVGDAITLETLDKRKSGDFSRIRLGGTIGFAVMSVLFGFIATQHINLLFPVNAAILGVSFLLVLRFPAVKGHQSQGRKMHLLVLFRNRKLVLYLTLNFILNITLGYYYSFFPLYFKELGGDSSWLGWSMLISSLSEIPFLLFSAFLFKRINVSYILLGAGAAAALRWYLFSVIHDPYWVFPIQLLHGAIFIVLSVTMAIVINREVPNELKASGQTFNALLSLGIARIIGSLVGGVASEAFGMRNVFFYNSLVALACIAVFAAVFQTQTRRESRLADN</sequence>
<dbReference type="KEGG" id="pbj:VN24_07480"/>
<evidence type="ECO:0000256" key="3">
    <source>
        <dbReference type="ARBA" id="ARBA00022475"/>
    </source>
</evidence>
<dbReference type="GO" id="GO:0022857">
    <property type="term" value="F:transmembrane transporter activity"/>
    <property type="evidence" value="ECO:0007669"/>
    <property type="project" value="InterPro"/>
</dbReference>
<keyword evidence="2" id="KW-0813">Transport</keyword>
<dbReference type="STRING" id="1126833.VN24_07480"/>
<dbReference type="PANTHER" id="PTHR23522">
    <property type="entry name" value="BLL5896 PROTEIN"/>
    <property type="match status" value="1"/>
</dbReference>
<gene>
    <name evidence="10" type="ORF">VN24_07480</name>
</gene>
<dbReference type="SUPFAM" id="SSF103473">
    <property type="entry name" value="MFS general substrate transporter"/>
    <property type="match status" value="1"/>
</dbReference>
<dbReference type="AlphaFoldDB" id="A0A0D5NHJ3"/>
<evidence type="ECO:0000256" key="8">
    <source>
        <dbReference type="SAM" id="Phobius"/>
    </source>
</evidence>
<feature type="transmembrane region" description="Helical" evidence="8">
    <location>
        <begin position="94"/>
        <end position="113"/>
    </location>
</feature>
<dbReference type="RefSeq" id="WP_045669877.1">
    <property type="nucleotide sequence ID" value="NZ_CP011058.1"/>
</dbReference>
<organism evidence="10 11">
    <name type="scientific">Paenibacillus beijingensis</name>
    <dbReference type="NCBI Taxonomy" id="1126833"/>
    <lineage>
        <taxon>Bacteria</taxon>
        <taxon>Bacillati</taxon>
        <taxon>Bacillota</taxon>
        <taxon>Bacilli</taxon>
        <taxon>Bacillales</taxon>
        <taxon>Paenibacillaceae</taxon>
        <taxon>Paenibacillus</taxon>
    </lineage>
</organism>
<evidence type="ECO:0000256" key="6">
    <source>
        <dbReference type="ARBA" id="ARBA00022989"/>
    </source>
</evidence>
<evidence type="ECO:0000256" key="4">
    <source>
        <dbReference type="ARBA" id="ARBA00022519"/>
    </source>
</evidence>
<dbReference type="EMBL" id="CP011058">
    <property type="protein sequence ID" value="AJY74442.1"/>
    <property type="molecule type" value="Genomic_DNA"/>
</dbReference>
<feature type="transmembrane region" description="Helical" evidence="8">
    <location>
        <begin position="134"/>
        <end position="151"/>
    </location>
</feature>
<keyword evidence="6 8" id="KW-1133">Transmembrane helix</keyword>
<feature type="transmembrane region" description="Helical" evidence="8">
    <location>
        <begin position="323"/>
        <end position="343"/>
    </location>
</feature>
<evidence type="ECO:0000313" key="10">
    <source>
        <dbReference type="EMBL" id="AJY74442.1"/>
    </source>
</evidence>
<accession>A0A0D5NHJ3</accession>
<dbReference type="HOGENOM" id="CLU_013133_6_1_9"/>
<protein>
    <submittedName>
        <fullName evidence="10">MFS transporter</fullName>
    </submittedName>
</protein>
<feature type="transmembrane region" description="Helical" evidence="8">
    <location>
        <begin position="40"/>
        <end position="58"/>
    </location>
</feature>
<dbReference type="PROSITE" id="PS50850">
    <property type="entry name" value="MFS"/>
    <property type="match status" value="1"/>
</dbReference>
<evidence type="ECO:0000259" key="9">
    <source>
        <dbReference type="PROSITE" id="PS50850"/>
    </source>
</evidence>
<proteinExistence type="predicted"/>
<dbReference type="PIRSF" id="PIRSF004925">
    <property type="entry name" value="HcaT"/>
    <property type="match status" value="1"/>
</dbReference>
<dbReference type="PANTHER" id="PTHR23522:SF10">
    <property type="entry name" value="3-PHENYLPROPIONIC ACID TRANSPORTER-RELATED"/>
    <property type="match status" value="1"/>
</dbReference>
<dbReference type="GO" id="GO:0005886">
    <property type="term" value="C:plasma membrane"/>
    <property type="evidence" value="ECO:0007669"/>
    <property type="project" value="UniProtKB-SubCell"/>
</dbReference>
<feature type="transmembrane region" description="Helical" evidence="8">
    <location>
        <begin position="234"/>
        <end position="257"/>
    </location>
</feature>
<feature type="transmembrane region" description="Helical" evidence="8">
    <location>
        <begin position="200"/>
        <end position="219"/>
    </location>
</feature>
<keyword evidence="11" id="KW-1185">Reference proteome</keyword>
<feature type="transmembrane region" description="Helical" evidence="8">
    <location>
        <begin position="157"/>
        <end position="179"/>
    </location>
</feature>
<keyword evidence="5 8" id="KW-0812">Transmembrane</keyword>